<keyword evidence="2" id="KW-1185">Reference proteome</keyword>
<dbReference type="PATRIC" id="fig|1121939.11.peg.1520"/>
<comment type="caution">
    <text evidence="1">The sequence shown here is derived from an EMBL/GenBank/DDBJ whole genome shotgun (WGS) entry which is preliminary data.</text>
</comment>
<evidence type="ECO:0000313" key="2">
    <source>
        <dbReference type="Proteomes" id="UP000014463"/>
    </source>
</evidence>
<reference evidence="1 2" key="1">
    <citation type="journal article" date="2013" name="Genome Announc.">
        <title>Draft genome sequence of the moderately halophilic gammaproteobacterium Halomonas anticariensis FP35.</title>
        <authorList>
            <person name="Tahrioui A."/>
            <person name="Quesada E."/>
            <person name="Llamas I."/>
        </authorList>
    </citation>
    <scope>NUCLEOTIDE SEQUENCE [LARGE SCALE GENOMIC DNA]</scope>
    <source>
        <strain evidence="2">DSM 16096 / CECT 5854 / LMG 22089 / FP35</strain>
    </source>
</reference>
<dbReference type="AlphaFoldDB" id="S2KLR6"/>
<dbReference type="Proteomes" id="UP000014463">
    <property type="component" value="Unassembled WGS sequence"/>
</dbReference>
<dbReference type="EMBL" id="ASTJ01000022">
    <property type="protein sequence ID" value="EPC03097.1"/>
    <property type="molecule type" value="Genomic_DNA"/>
</dbReference>
<organism evidence="1 2">
    <name type="scientific">Litchfieldella anticariensis (strain DSM 16096 / CECT 5854 / CIP 108499 / LMG 22089 / FP35)</name>
    <name type="common">Halomonas anticariensis</name>
    <dbReference type="NCBI Taxonomy" id="1121939"/>
    <lineage>
        <taxon>Bacteria</taxon>
        <taxon>Pseudomonadati</taxon>
        <taxon>Pseudomonadota</taxon>
        <taxon>Gammaproteobacteria</taxon>
        <taxon>Oceanospirillales</taxon>
        <taxon>Halomonadaceae</taxon>
        <taxon>Litchfieldella</taxon>
    </lineage>
</organism>
<gene>
    <name evidence="1" type="ORF">L861_22570</name>
</gene>
<accession>S2KLR6</accession>
<evidence type="ECO:0000313" key="1">
    <source>
        <dbReference type="EMBL" id="EPC03097.1"/>
    </source>
</evidence>
<proteinExistence type="predicted"/>
<sequence>MDSHLREATTVMPYDQKEVAKLILMPEELLALANTHENQEMHHYRRLAFSFLPYDLGISKLMAALGIECERRLDTQLQVSQELGLADILAASETGQTTCSPFAKHYFFVVNRDMAMAMLAQVIASADYSLRFHEHLQNANTMPELGPMLKGFVKQKQTECRILQESLDSLESSVGSFSMPITVGYRQRALG</sequence>
<name>S2KLR6_LITA3</name>
<protein>
    <submittedName>
        <fullName evidence="1">Uncharacterized protein</fullName>
    </submittedName>
</protein>